<feature type="domain" description="BPL/LPL catalytic" evidence="4">
    <location>
        <begin position="22"/>
        <end position="216"/>
    </location>
</feature>
<dbReference type="InterPro" id="IPR004408">
    <property type="entry name" value="Biotin_CoA_COase_ligase"/>
</dbReference>
<dbReference type="InterPro" id="IPR004143">
    <property type="entry name" value="BPL_LPL_catalytic"/>
</dbReference>
<dbReference type="PANTHER" id="PTHR12835:SF5">
    <property type="entry name" value="BIOTIN--PROTEIN LIGASE"/>
    <property type="match status" value="1"/>
</dbReference>
<dbReference type="Proteomes" id="UP000775770">
    <property type="component" value="Unassembled WGS sequence"/>
</dbReference>
<name>A0A930DLA3_9FIRM</name>
<dbReference type="Pfam" id="PF02237">
    <property type="entry name" value="BPL_C"/>
    <property type="match status" value="1"/>
</dbReference>
<dbReference type="AlphaFoldDB" id="A0A930DLA3"/>
<dbReference type="EC" id="6.3.4.15" evidence="3"/>
<dbReference type="InterPro" id="IPR045864">
    <property type="entry name" value="aa-tRNA-synth_II/BPL/LPL"/>
</dbReference>
<dbReference type="GO" id="GO:0009249">
    <property type="term" value="P:protein lipoylation"/>
    <property type="evidence" value="ECO:0007669"/>
    <property type="project" value="UniProtKB-ARBA"/>
</dbReference>
<keyword evidence="2" id="KW-0092">Biotin</keyword>
<evidence type="ECO:0000313" key="5">
    <source>
        <dbReference type="EMBL" id="MBF1272930.1"/>
    </source>
</evidence>
<gene>
    <name evidence="5" type="ORF">HXM90_05870</name>
</gene>
<dbReference type="PROSITE" id="PS51733">
    <property type="entry name" value="BPL_LPL_CATALYTIC"/>
    <property type="match status" value="1"/>
</dbReference>
<keyword evidence="1 5" id="KW-0436">Ligase</keyword>
<evidence type="ECO:0000313" key="6">
    <source>
        <dbReference type="Proteomes" id="UP000775770"/>
    </source>
</evidence>
<reference evidence="5" key="1">
    <citation type="submission" date="2020-04" db="EMBL/GenBank/DDBJ databases">
        <title>Deep metagenomics examines the oral microbiome during advanced dental caries in children, revealing novel taxa and co-occurrences with host molecules.</title>
        <authorList>
            <person name="Baker J.L."/>
            <person name="Morton J.T."/>
            <person name="Dinis M."/>
            <person name="Alvarez R."/>
            <person name="Tran N.C."/>
            <person name="Knight R."/>
            <person name="Edlund A."/>
        </authorList>
    </citation>
    <scope>NUCLEOTIDE SEQUENCE</scope>
    <source>
        <strain evidence="5">JCVI_38_bin.19</strain>
    </source>
</reference>
<protein>
    <recommendedName>
        <fullName evidence="3">biotin--[biotin carboxyl-carrier protein] ligase</fullName>
        <ecNumber evidence="3">6.3.4.15</ecNumber>
    </recommendedName>
</protein>
<dbReference type="GO" id="GO:0016740">
    <property type="term" value="F:transferase activity"/>
    <property type="evidence" value="ECO:0007669"/>
    <property type="project" value="UniProtKB-ARBA"/>
</dbReference>
<dbReference type="GO" id="GO:0004077">
    <property type="term" value="F:biotin--[biotin carboxyl-carrier protein] ligase activity"/>
    <property type="evidence" value="ECO:0007669"/>
    <property type="project" value="UniProtKB-EC"/>
</dbReference>
<dbReference type="GO" id="GO:0005737">
    <property type="term" value="C:cytoplasm"/>
    <property type="evidence" value="ECO:0007669"/>
    <property type="project" value="TreeGrafter"/>
</dbReference>
<dbReference type="Gene3D" id="3.30.930.10">
    <property type="entry name" value="Bira Bifunctional Protein, Domain 2"/>
    <property type="match status" value="1"/>
</dbReference>
<dbReference type="Pfam" id="PF03099">
    <property type="entry name" value="BPL_LplA_LipB"/>
    <property type="match status" value="1"/>
</dbReference>
<dbReference type="RefSeq" id="WP_304071721.1">
    <property type="nucleotide sequence ID" value="NZ_JABZRA010000073.1"/>
</dbReference>
<evidence type="ECO:0000259" key="4">
    <source>
        <dbReference type="PROSITE" id="PS51733"/>
    </source>
</evidence>
<evidence type="ECO:0000256" key="2">
    <source>
        <dbReference type="ARBA" id="ARBA00023267"/>
    </source>
</evidence>
<dbReference type="SUPFAM" id="SSF55681">
    <property type="entry name" value="Class II aaRS and biotin synthetases"/>
    <property type="match status" value="1"/>
</dbReference>
<dbReference type="Gene3D" id="2.30.30.100">
    <property type="match status" value="1"/>
</dbReference>
<proteinExistence type="predicted"/>
<accession>A0A930DLA3</accession>
<dbReference type="PANTHER" id="PTHR12835">
    <property type="entry name" value="BIOTIN PROTEIN LIGASE"/>
    <property type="match status" value="1"/>
</dbReference>
<comment type="caution">
    <text evidence="5">The sequence shown here is derived from an EMBL/GenBank/DDBJ whole genome shotgun (WGS) entry which is preliminary data.</text>
</comment>
<dbReference type="NCBIfam" id="TIGR00121">
    <property type="entry name" value="birA_ligase"/>
    <property type="match status" value="1"/>
</dbReference>
<dbReference type="InterPro" id="IPR003142">
    <property type="entry name" value="BPL_C"/>
</dbReference>
<dbReference type="EMBL" id="JABZRA010000073">
    <property type="protein sequence ID" value="MBF1272930.1"/>
    <property type="molecule type" value="Genomic_DNA"/>
</dbReference>
<organism evidence="5 6">
    <name type="scientific">Oribacterium sinus</name>
    <dbReference type="NCBI Taxonomy" id="237576"/>
    <lineage>
        <taxon>Bacteria</taxon>
        <taxon>Bacillati</taxon>
        <taxon>Bacillota</taxon>
        <taxon>Clostridia</taxon>
        <taxon>Lachnospirales</taxon>
        <taxon>Lachnospiraceae</taxon>
        <taxon>Oribacterium</taxon>
    </lineage>
</organism>
<sequence>MEPLSSTEILRYYRLINQGILALEPHVRLFDEIDSTNTECKRRIQELPYGEDIFSHIPEGTVFLSDYQTAGRGRMGKSFLSPKGSGLYFSILTKPRGENKNPLVLTCHAAVAVKRAVKEVFDIELSIKWVNDLFYKGKKLVGILAEGQLSDSSSLAYCIMGIGINLFLPEAGFPEELSGIAGTLFDYHEEKKETINRNQFLASILFHYFSLLDQDKVEEEYRKENILLTKDILFTENHQEYRGRVEAILEDGSLSVRCQEGSMKIVSSGEVKEKFL</sequence>
<evidence type="ECO:0000256" key="3">
    <source>
        <dbReference type="ARBA" id="ARBA00024227"/>
    </source>
</evidence>
<dbReference type="CDD" id="cd16442">
    <property type="entry name" value="BPL"/>
    <property type="match status" value="1"/>
</dbReference>
<evidence type="ECO:0000256" key="1">
    <source>
        <dbReference type="ARBA" id="ARBA00022598"/>
    </source>
</evidence>